<dbReference type="EMBL" id="BAABCP010000001">
    <property type="protein sequence ID" value="GAA3939178.1"/>
    <property type="molecule type" value="Genomic_DNA"/>
</dbReference>
<evidence type="ECO:0000313" key="2">
    <source>
        <dbReference type="Proteomes" id="UP001501591"/>
    </source>
</evidence>
<evidence type="ECO:0008006" key="3">
    <source>
        <dbReference type="Google" id="ProtNLM"/>
    </source>
</evidence>
<accession>A0ABP7N7Z6</accession>
<comment type="caution">
    <text evidence="1">The sequence shown here is derived from an EMBL/GenBank/DDBJ whole genome shotgun (WGS) entry which is preliminary data.</text>
</comment>
<dbReference type="SUPFAM" id="SSF46785">
    <property type="entry name" value="Winged helix' DNA-binding domain"/>
    <property type="match status" value="1"/>
</dbReference>
<dbReference type="InterPro" id="IPR036388">
    <property type="entry name" value="WH-like_DNA-bd_sf"/>
</dbReference>
<gene>
    <name evidence="1" type="ORF">GCM10022383_16490</name>
</gene>
<keyword evidence="2" id="KW-1185">Reference proteome</keyword>
<dbReference type="Proteomes" id="UP001501591">
    <property type="component" value="Unassembled WGS sequence"/>
</dbReference>
<dbReference type="RefSeq" id="WP_344819066.1">
    <property type="nucleotide sequence ID" value="NZ_BAABCP010000001.1"/>
</dbReference>
<sequence length="154" mass="16937">MTDSLTTEELRLWRDFLQWTEQTMTAVGADLASNSSMSVSDFEVAVRVQEAGGVVLQRVLGEHLGWSASRLSHQLRRMEKRGLLTRPKSGHGRSMQVVLTASGRAELDSALAVHARSVREHFLSTLGSSTADIIPRATSPVRCPKRIQTARARG</sequence>
<dbReference type="Gene3D" id="1.10.10.10">
    <property type="entry name" value="Winged helix-like DNA-binding domain superfamily/Winged helix DNA-binding domain"/>
    <property type="match status" value="1"/>
</dbReference>
<proteinExistence type="predicted"/>
<evidence type="ECO:0000313" key="1">
    <source>
        <dbReference type="EMBL" id="GAA3939178.1"/>
    </source>
</evidence>
<protein>
    <recommendedName>
        <fullName evidence="3">MarR family transcriptional regulator</fullName>
    </recommendedName>
</protein>
<dbReference type="InterPro" id="IPR036390">
    <property type="entry name" value="WH_DNA-bd_sf"/>
</dbReference>
<reference evidence="2" key="1">
    <citation type="journal article" date="2019" name="Int. J. Syst. Evol. Microbiol.">
        <title>The Global Catalogue of Microorganisms (GCM) 10K type strain sequencing project: providing services to taxonomists for standard genome sequencing and annotation.</title>
        <authorList>
            <consortium name="The Broad Institute Genomics Platform"/>
            <consortium name="The Broad Institute Genome Sequencing Center for Infectious Disease"/>
            <person name="Wu L."/>
            <person name="Ma J."/>
        </authorList>
    </citation>
    <scope>NUCLEOTIDE SEQUENCE [LARGE SCALE GENOMIC DNA]</scope>
    <source>
        <strain evidence="2">JCM 17024</strain>
    </source>
</reference>
<organism evidence="1 2">
    <name type="scientific">Microbacterium soli</name>
    <dbReference type="NCBI Taxonomy" id="446075"/>
    <lineage>
        <taxon>Bacteria</taxon>
        <taxon>Bacillati</taxon>
        <taxon>Actinomycetota</taxon>
        <taxon>Actinomycetes</taxon>
        <taxon>Micrococcales</taxon>
        <taxon>Microbacteriaceae</taxon>
        <taxon>Microbacterium</taxon>
    </lineage>
</organism>
<name>A0ABP7N7Z6_9MICO</name>